<dbReference type="PANTHER" id="PTHR43289:SF6">
    <property type="entry name" value="SERINE_THREONINE-PROTEIN KINASE NEKL-3"/>
    <property type="match status" value="1"/>
</dbReference>
<keyword evidence="5 9" id="KW-0418">Kinase</keyword>
<dbReference type="PROSITE" id="PS51450">
    <property type="entry name" value="LRR"/>
    <property type="match status" value="1"/>
</dbReference>
<dbReference type="OrthoDB" id="6111975at2"/>
<evidence type="ECO:0000256" key="1">
    <source>
        <dbReference type="ARBA" id="ARBA00022614"/>
    </source>
</evidence>
<dbReference type="PANTHER" id="PTHR43289">
    <property type="entry name" value="MITOGEN-ACTIVATED PROTEIN KINASE KINASE KINASE 20-RELATED"/>
    <property type="match status" value="1"/>
</dbReference>
<dbReference type="SMART" id="SM00367">
    <property type="entry name" value="LRR_CC"/>
    <property type="match status" value="7"/>
</dbReference>
<dbReference type="InterPro" id="IPR001611">
    <property type="entry name" value="Leu-rich_rpt"/>
</dbReference>
<dbReference type="SUPFAM" id="SSF52047">
    <property type="entry name" value="RNI-like"/>
    <property type="match status" value="1"/>
</dbReference>
<dbReference type="SMART" id="SM00368">
    <property type="entry name" value="LRR_RI"/>
    <property type="match status" value="5"/>
</dbReference>
<keyword evidence="6 7" id="KW-0067">ATP-binding</keyword>
<dbReference type="Pfam" id="PF13516">
    <property type="entry name" value="LRR_6"/>
    <property type="match status" value="1"/>
</dbReference>
<dbReference type="SUPFAM" id="SSF56112">
    <property type="entry name" value="Protein kinase-like (PK-like)"/>
    <property type="match status" value="1"/>
</dbReference>
<dbReference type="InterPro" id="IPR017441">
    <property type="entry name" value="Protein_kinase_ATP_BS"/>
</dbReference>
<dbReference type="InterPro" id="IPR006553">
    <property type="entry name" value="Leu-rich_rpt_Cys-con_subtyp"/>
</dbReference>
<feature type="domain" description="Protein kinase" evidence="8">
    <location>
        <begin position="115"/>
        <end position="391"/>
    </location>
</feature>
<gene>
    <name evidence="9" type="primary">stkP_2</name>
    <name evidence="9" type="ORF">Enr17x_19280</name>
</gene>
<dbReference type="InterPro" id="IPR008271">
    <property type="entry name" value="Ser/Thr_kinase_AS"/>
</dbReference>
<dbReference type="PROSITE" id="PS50011">
    <property type="entry name" value="PROTEIN_KINASE_DOM"/>
    <property type="match status" value="1"/>
</dbReference>
<evidence type="ECO:0000313" key="10">
    <source>
        <dbReference type="Proteomes" id="UP000318313"/>
    </source>
</evidence>
<dbReference type="InterPro" id="IPR032675">
    <property type="entry name" value="LRR_dom_sf"/>
</dbReference>
<dbReference type="SUPFAM" id="SSF52075">
    <property type="entry name" value="Outer arm dynein light chain 1"/>
    <property type="match status" value="1"/>
</dbReference>
<keyword evidence="2 9" id="KW-0808">Transferase</keyword>
<evidence type="ECO:0000256" key="5">
    <source>
        <dbReference type="ARBA" id="ARBA00022777"/>
    </source>
</evidence>
<accession>A0A518I9W3</accession>
<dbReference type="Gene3D" id="3.80.10.10">
    <property type="entry name" value="Ribonuclease Inhibitor"/>
    <property type="match status" value="3"/>
</dbReference>
<dbReference type="PROSITE" id="PS00108">
    <property type="entry name" value="PROTEIN_KINASE_ST"/>
    <property type="match status" value="1"/>
</dbReference>
<dbReference type="EC" id="2.7.11.1" evidence="9"/>
<dbReference type="PROSITE" id="PS00107">
    <property type="entry name" value="PROTEIN_KINASE_ATP"/>
    <property type="match status" value="1"/>
</dbReference>
<dbReference type="InterPro" id="IPR011009">
    <property type="entry name" value="Kinase-like_dom_sf"/>
</dbReference>
<dbReference type="GO" id="GO:0005524">
    <property type="term" value="F:ATP binding"/>
    <property type="evidence" value="ECO:0007669"/>
    <property type="project" value="UniProtKB-UniRule"/>
</dbReference>
<dbReference type="Gene3D" id="3.30.200.20">
    <property type="entry name" value="Phosphorylase Kinase, domain 1"/>
    <property type="match status" value="1"/>
</dbReference>
<evidence type="ECO:0000256" key="7">
    <source>
        <dbReference type="PROSITE-ProRule" id="PRU10141"/>
    </source>
</evidence>
<protein>
    <submittedName>
        <fullName evidence="9">Serine/threonine-protein kinase StkP</fullName>
        <ecNumber evidence="9">2.7.11.1</ecNumber>
    </submittedName>
</protein>
<keyword evidence="4 7" id="KW-0547">Nucleotide-binding</keyword>
<evidence type="ECO:0000256" key="2">
    <source>
        <dbReference type="ARBA" id="ARBA00022679"/>
    </source>
</evidence>
<dbReference type="Pfam" id="PF00069">
    <property type="entry name" value="Pkinase"/>
    <property type="match status" value="1"/>
</dbReference>
<dbReference type="AlphaFoldDB" id="A0A518I9W3"/>
<keyword evidence="10" id="KW-1185">Reference proteome</keyword>
<evidence type="ECO:0000256" key="6">
    <source>
        <dbReference type="ARBA" id="ARBA00022840"/>
    </source>
</evidence>
<keyword evidence="3" id="KW-0677">Repeat</keyword>
<evidence type="ECO:0000313" key="9">
    <source>
        <dbReference type="EMBL" id="QDV49907.1"/>
    </source>
</evidence>
<dbReference type="Proteomes" id="UP000318313">
    <property type="component" value="Chromosome"/>
</dbReference>
<evidence type="ECO:0000256" key="3">
    <source>
        <dbReference type="ARBA" id="ARBA00022737"/>
    </source>
</evidence>
<dbReference type="CDD" id="cd14014">
    <property type="entry name" value="STKc_PknB_like"/>
    <property type="match status" value="1"/>
</dbReference>
<dbReference type="Gene3D" id="1.10.510.10">
    <property type="entry name" value="Transferase(Phosphotransferase) domain 1"/>
    <property type="match status" value="1"/>
</dbReference>
<evidence type="ECO:0000259" key="8">
    <source>
        <dbReference type="PROSITE" id="PS50011"/>
    </source>
</evidence>
<dbReference type="SMART" id="SM00220">
    <property type="entry name" value="S_TKc"/>
    <property type="match status" value="1"/>
</dbReference>
<dbReference type="KEGG" id="gfm:Enr17x_19280"/>
<sequence length="924" mass="102715">MPNPECLSHEQLQALITADLPEQSADELFAHLESCADCRSALDAQYHPQNKNTRSPVLKPLDEEPIMKDPAFQRAVKQIEQFGSEDSIYIDHLAKDHQEKEREQLNLVGEQIDQYRIVAKLGEGGMGTVYKAVHTKLDKVVALKILPTGSHVSDERIARFEREMLSVGRLNHPHIVGATDAREIDGTHFLVMEYLDGIDLSHLVERMGPLPIADACEIIRQAAVGLQYAHQHDLIHRDIKPSNLMLTTDGQVKILDLGLALIQGDEPIEAQNGEPAEGELTSAGQIMGTLGYMAPEQIDHSHDVDIRADLYSLGCTFFKLLTGEVPFEHLSSTSVSERVKIQIKEPAPSILERRMELPDELAAIIDRLLAKSPGERYEDPGQLVQALESFTAGNNLRALAQKFSPSDNSQKSTQSGLWDSILPVEADSNSTLRSKPFWKISAIVVVLLLLAALVPLLTKNKDKIKLTPIDPDRLAAERVLTAGGIIELQTNSGTFEVFQVSQLPSEPFRIQTVHIGHRYLKTTPVPDDVLRSLSSLQDAFDLNFYSSGLSNRGLALLTDLPNLKYLTLSKNSISSAGLAHLVQFESLESLGLEYTHISDKGLRHLQKLPHLKDLRLDQTDITDRGLLNLKQHKNLETLSLRGTHVTNAGIQHLKEFPQLSYLTLQHTPITDEGLVGLQQFKALRTIELSGPLITPDGLGGLGDIPNLKSIALSDFKVTETLFSNLAQIKSLESLSLPADSEISDEWLYHLHSLPKLYRLRLGGEFLSDRGMEELSKLKNLQILTIYNSRITDTGLANIPQSADLREFKINSQSILTDRGLNEITKLKQLRVLHIKECKISDVGLADLHQLKRLQEIQITSSEITDACCEDLIKLPQLNVLMLYSTQITAEGAKKLVDGLPNCKVYLDSDWKTFSWLTSQTPTAQ</sequence>
<dbReference type="RefSeq" id="WP_145308024.1">
    <property type="nucleotide sequence ID" value="NZ_CP037452.1"/>
</dbReference>
<proteinExistence type="predicted"/>
<dbReference type="InterPro" id="IPR000719">
    <property type="entry name" value="Prot_kinase_dom"/>
</dbReference>
<name>A0A518I9W3_9PLAN</name>
<organism evidence="9 10">
    <name type="scientific">Gimesia fumaroli</name>
    <dbReference type="NCBI Taxonomy" id="2527976"/>
    <lineage>
        <taxon>Bacteria</taxon>
        <taxon>Pseudomonadati</taxon>
        <taxon>Planctomycetota</taxon>
        <taxon>Planctomycetia</taxon>
        <taxon>Planctomycetales</taxon>
        <taxon>Planctomycetaceae</taxon>
        <taxon>Gimesia</taxon>
    </lineage>
</organism>
<dbReference type="EMBL" id="CP037452">
    <property type="protein sequence ID" value="QDV49907.1"/>
    <property type="molecule type" value="Genomic_DNA"/>
</dbReference>
<evidence type="ECO:0000256" key="4">
    <source>
        <dbReference type="ARBA" id="ARBA00022741"/>
    </source>
</evidence>
<dbReference type="GO" id="GO:0004674">
    <property type="term" value="F:protein serine/threonine kinase activity"/>
    <property type="evidence" value="ECO:0007669"/>
    <property type="project" value="UniProtKB-EC"/>
</dbReference>
<reference evidence="9 10" key="1">
    <citation type="submission" date="2019-03" db="EMBL/GenBank/DDBJ databases">
        <title>Deep-cultivation of Planctomycetes and their phenomic and genomic characterization uncovers novel biology.</title>
        <authorList>
            <person name="Wiegand S."/>
            <person name="Jogler M."/>
            <person name="Boedeker C."/>
            <person name="Pinto D."/>
            <person name="Vollmers J."/>
            <person name="Rivas-Marin E."/>
            <person name="Kohn T."/>
            <person name="Peeters S.H."/>
            <person name="Heuer A."/>
            <person name="Rast P."/>
            <person name="Oberbeckmann S."/>
            <person name="Bunk B."/>
            <person name="Jeske O."/>
            <person name="Meyerdierks A."/>
            <person name="Storesund J.E."/>
            <person name="Kallscheuer N."/>
            <person name="Luecker S."/>
            <person name="Lage O.M."/>
            <person name="Pohl T."/>
            <person name="Merkel B.J."/>
            <person name="Hornburger P."/>
            <person name="Mueller R.-W."/>
            <person name="Bruemmer F."/>
            <person name="Labrenz M."/>
            <person name="Spormann A.M."/>
            <person name="Op den Camp H."/>
            <person name="Overmann J."/>
            <person name="Amann R."/>
            <person name="Jetten M.S.M."/>
            <person name="Mascher T."/>
            <person name="Medema M.H."/>
            <person name="Devos D.P."/>
            <person name="Kaster A.-K."/>
            <person name="Ovreas L."/>
            <person name="Rohde M."/>
            <person name="Galperin M.Y."/>
            <person name="Jogler C."/>
        </authorList>
    </citation>
    <scope>NUCLEOTIDE SEQUENCE [LARGE SCALE GENOMIC DNA]</scope>
    <source>
        <strain evidence="9 10">Enr17</strain>
    </source>
</reference>
<feature type="binding site" evidence="7">
    <location>
        <position position="144"/>
    </location>
    <ligand>
        <name>ATP</name>
        <dbReference type="ChEBI" id="CHEBI:30616"/>
    </ligand>
</feature>
<keyword evidence="1" id="KW-0433">Leucine-rich repeat</keyword>